<reference evidence="2" key="1">
    <citation type="submission" date="2013-09" db="EMBL/GenBank/DDBJ databases">
        <title>Corchorus olitorius genome sequencing.</title>
        <authorList>
            <person name="Alam M."/>
            <person name="Haque M.S."/>
            <person name="Islam M.S."/>
            <person name="Emdad E.M."/>
            <person name="Islam M.M."/>
            <person name="Ahmed B."/>
            <person name="Halim A."/>
            <person name="Hossen Q.M.M."/>
            <person name="Hossain M.Z."/>
            <person name="Ahmed R."/>
            <person name="Khan M.M."/>
            <person name="Islam R."/>
            <person name="Rashid M.M."/>
            <person name="Khan S.A."/>
            <person name="Rahman M.S."/>
            <person name="Alam M."/>
            <person name="Yahiya A.S."/>
            <person name="Khan M.S."/>
            <person name="Azam M.S."/>
            <person name="Haque T."/>
            <person name="Lashkar M.Z.H."/>
            <person name="Akhand A.I."/>
            <person name="Morshed G."/>
            <person name="Roy S."/>
            <person name="Uddin K.S."/>
            <person name="Rabeya T."/>
            <person name="Hossain A.S."/>
            <person name="Chowdhury A."/>
            <person name="Snigdha A.R."/>
            <person name="Mortoza M.S."/>
            <person name="Matin S.A."/>
            <person name="Hoque S.M.E."/>
            <person name="Islam M.K."/>
            <person name="Roy D.K."/>
            <person name="Haider R."/>
            <person name="Moosa M.M."/>
            <person name="Elias S.M."/>
            <person name="Hasan A.M."/>
            <person name="Jahan S."/>
            <person name="Shafiuddin M."/>
            <person name="Mahmood N."/>
            <person name="Shommy N.S."/>
        </authorList>
    </citation>
    <scope>NUCLEOTIDE SEQUENCE [LARGE SCALE GENOMIC DNA]</scope>
    <source>
        <strain evidence="2">cv. O-4</strain>
    </source>
</reference>
<comment type="caution">
    <text evidence="1">The sequence shown here is derived from an EMBL/GenBank/DDBJ whole genome shotgun (WGS) entry which is preliminary data.</text>
</comment>
<keyword evidence="2" id="KW-1185">Reference proteome</keyword>
<gene>
    <name evidence="1" type="ORF">COLO4_15638</name>
</gene>
<dbReference type="EMBL" id="AWUE01015762">
    <property type="protein sequence ID" value="OMO95858.1"/>
    <property type="molecule type" value="Genomic_DNA"/>
</dbReference>
<organism evidence="1 2">
    <name type="scientific">Corchorus olitorius</name>
    <dbReference type="NCBI Taxonomy" id="93759"/>
    <lineage>
        <taxon>Eukaryota</taxon>
        <taxon>Viridiplantae</taxon>
        <taxon>Streptophyta</taxon>
        <taxon>Embryophyta</taxon>
        <taxon>Tracheophyta</taxon>
        <taxon>Spermatophyta</taxon>
        <taxon>Magnoliopsida</taxon>
        <taxon>eudicotyledons</taxon>
        <taxon>Gunneridae</taxon>
        <taxon>Pentapetalae</taxon>
        <taxon>rosids</taxon>
        <taxon>malvids</taxon>
        <taxon>Malvales</taxon>
        <taxon>Malvaceae</taxon>
        <taxon>Grewioideae</taxon>
        <taxon>Apeibeae</taxon>
        <taxon>Corchorus</taxon>
    </lineage>
</organism>
<accession>A0A1R3JLY5</accession>
<proteinExistence type="predicted"/>
<name>A0A1R3JLY5_9ROSI</name>
<dbReference type="AlphaFoldDB" id="A0A1R3JLY5"/>
<evidence type="ECO:0000313" key="1">
    <source>
        <dbReference type="EMBL" id="OMO95858.1"/>
    </source>
</evidence>
<sequence>MAAMELRFPLHFTALNLCVTVTEHNVLAQNEMMHACFVSTVFNLSCSLLSVVVAIHVNFSCMQGAADVANRGAIPTSQGQS</sequence>
<protein>
    <submittedName>
        <fullName evidence="1">Uncharacterized protein</fullName>
    </submittedName>
</protein>
<dbReference type="Proteomes" id="UP000187203">
    <property type="component" value="Unassembled WGS sequence"/>
</dbReference>
<evidence type="ECO:0000313" key="2">
    <source>
        <dbReference type="Proteomes" id="UP000187203"/>
    </source>
</evidence>